<gene>
    <name evidence="3" type="ORF">SSGG_03492</name>
</gene>
<evidence type="ECO:0000313" key="4">
    <source>
        <dbReference type="Proteomes" id="UP000003986"/>
    </source>
</evidence>
<feature type="transmembrane region" description="Helical" evidence="2">
    <location>
        <begin position="84"/>
        <end position="103"/>
    </location>
</feature>
<feature type="transmembrane region" description="Helical" evidence="2">
    <location>
        <begin position="115"/>
        <end position="135"/>
    </location>
</feature>
<evidence type="ECO:0000313" key="3">
    <source>
        <dbReference type="EMBL" id="EFE76125.2"/>
    </source>
</evidence>
<dbReference type="AlphaFoldDB" id="D6ATR9"/>
<reference evidence="4" key="1">
    <citation type="submission" date="2008-10" db="EMBL/GenBank/DDBJ databases">
        <authorList>
            <person name="Molnar K."/>
        </authorList>
    </citation>
    <scope>NUCLEOTIDE SEQUENCE [LARGE SCALE GENOMIC DNA]</scope>
    <source>
        <strain evidence="4">NRRL 15998</strain>
    </source>
</reference>
<evidence type="ECO:0000256" key="1">
    <source>
        <dbReference type="SAM" id="MobiDB-lite"/>
    </source>
</evidence>
<reference evidence="4" key="2">
    <citation type="submission" date="2008-12" db="EMBL/GenBank/DDBJ databases">
        <title>Annotation of Streptomyces roseosporus strain NRRL 15998.</title>
        <authorList>
            <consortium name="The Broad Institute Genome Sequencing Platform"/>
            <consortium name="Broad Institute Microbial Sequencing Center"/>
            <person name="Fischbach M."/>
            <person name="Ward D."/>
            <person name="Young S."/>
            <person name="Kodira C.D."/>
            <person name="Zeng Q."/>
            <person name="Koehrsen M."/>
            <person name="Godfrey P."/>
            <person name="Alvarado L."/>
            <person name="Berlin A.M."/>
            <person name="Borenstein D."/>
            <person name="Chen Z."/>
            <person name="Engels R."/>
            <person name="Freedman E."/>
            <person name="Gellesch M."/>
            <person name="Goldberg J."/>
            <person name="Griggs A."/>
            <person name="Gujja S."/>
            <person name="Heiman D.I."/>
            <person name="Hepburn T.A."/>
            <person name="Howarth C."/>
            <person name="Jen D."/>
            <person name="Larson L."/>
            <person name="Lewis B."/>
            <person name="Mehta T."/>
            <person name="Park D."/>
            <person name="Pearson M."/>
            <person name="Roberts A."/>
            <person name="Saif S."/>
            <person name="Shea T.D."/>
            <person name="Shenoy N."/>
            <person name="Sisk P."/>
            <person name="Stolte C."/>
            <person name="Sykes S.N."/>
            <person name="Walk T."/>
            <person name="White J."/>
            <person name="Yandava C."/>
            <person name="Straight P."/>
            <person name="Clardy J."/>
            <person name="Hung D."/>
            <person name="Kolter R."/>
            <person name="Mekalanos J."/>
            <person name="Walker S."/>
            <person name="Walsh C.T."/>
            <person name="Wieland B.L.C."/>
            <person name="Ilzarbe M."/>
            <person name="Galagan J."/>
            <person name="Nusbaum C."/>
            <person name="Birren B."/>
        </authorList>
    </citation>
    <scope>NUCLEOTIDE SEQUENCE [LARGE SCALE GENOMIC DNA]</scope>
    <source>
        <strain evidence="4">NRRL 15998</strain>
    </source>
</reference>
<proteinExistence type="predicted"/>
<name>D6ATR9_STRFL</name>
<evidence type="ECO:0000256" key="2">
    <source>
        <dbReference type="SAM" id="Phobius"/>
    </source>
</evidence>
<organism evidence="3 4">
    <name type="scientific">Streptomyces filamentosus NRRL 15998</name>
    <dbReference type="NCBI Taxonomy" id="457431"/>
    <lineage>
        <taxon>Bacteria</taxon>
        <taxon>Bacillati</taxon>
        <taxon>Actinomycetota</taxon>
        <taxon>Actinomycetes</taxon>
        <taxon>Kitasatosporales</taxon>
        <taxon>Streptomycetaceae</taxon>
        <taxon>Streptomyces</taxon>
    </lineage>
</organism>
<sequence>MSSPSDWRGTSSRFSSVMSEGQTQLPLSPSETLLFPHRKLSATLSVMETSGGRPTPEQAHFALADTEHIRASVAALSATPWPNWFFATLTLYLAALPIAYGGVMADEDWLLTRPVWMGIMVAITALYVALLAVAAKAWREKTGVALRLDVLPKRATAPLAVGLPSILVGSAFAFRFTGWPGWLLAASVIGAAASVGFHLAFVRLHRASA</sequence>
<feature type="transmembrane region" description="Helical" evidence="2">
    <location>
        <begin position="182"/>
        <end position="202"/>
    </location>
</feature>
<keyword evidence="2" id="KW-0812">Transmembrane</keyword>
<keyword evidence="2" id="KW-0472">Membrane</keyword>
<dbReference type="EMBL" id="DS999644">
    <property type="protein sequence ID" value="EFE76125.2"/>
    <property type="molecule type" value="Genomic_DNA"/>
</dbReference>
<dbReference type="Proteomes" id="UP000003986">
    <property type="component" value="Unassembled WGS sequence"/>
</dbReference>
<accession>D6ATR9</accession>
<feature type="region of interest" description="Disordered" evidence="1">
    <location>
        <begin position="1"/>
        <end position="28"/>
    </location>
</feature>
<keyword evidence="2" id="KW-1133">Transmembrane helix</keyword>
<feature type="transmembrane region" description="Helical" evidence="2">
    <location>
        <begin position="156"/>
        <end position="176"/>
    </location>
</feature>
<protein>
    <submittedName>
        <fullName evidence="3">Predicted protein</fullName>
    </submittedName>
</protein>